<name>A0A1J5S6M0_9ZZZZ</name>
<accession>A0A1J5S6M0</accession>
<sequence>MVRGPRTPDGLRRIVVVFGTGRLACRASIQDAGAKRRECLHQIKPRGDRALQYIGMF</sequence>
<comment type="caution">
    <text evidence="1">The sequence shown here is derived from an EMBL/GenBank/DDBJ whole genome shotgun (WGS) entry which is preliminary data.</text>
</comment>
<dbReference type="AlphaFoldDB" id="A0A1J5S6M0"/>
<protein>
    <submittedName>
        <fullName evidence="1">Uncharacterized protein</fullName>
    </submittedName>
</protein>
<gene>
    <name evidence="1" type="ORF">GALL_180830</name>
</gene>
<evidence type="ECO:0000313" key="1">
    <source>
        <dbReference type="EMBL" id="OIQ99876.1"/>
    </source>
</evidence>
<proteinExistence type="predicted"/>
<reference evidence="1" key="1">
    <citation type="submission" date="2016-10" db="EMBL/GenBank/DDBJ databases">
        <title>Sequence of Gallionella enrichment culture.</title>
        <authorList>
            <person name="Poehlein A."/>
            <person name="Muehling M."/>
            <person name="Daniel R."/>
        </authorList>
    </citation>
    <scope>NUCLEOTIDE SEQUENCE</scope>
</reference>
<organism evidence="1">
    <name type="scientific">mine drainage metagenome</name>
    <dbReference type="NCBI Taxonomy" id="410659"/>
    <lineage>
        <taxon>unclassified sequences</taxon>
        <taxon>metagenomes</taxon>
        <taxon>ecological metagenomes</taxon>
    </lineage>
</organism>
<dbReference type="EMBL" id="MLJW01000101">
    <property type="protein sequence ID" value="OIQ99876.1"/>
    <property type="molecule type" value="Genomic_DNA"/>
</dbReference>